<dbReference type="CDD" id="cd03143">
    <property type="entry name" value="A4_beta-galactosidase_middle_domain"/>
    <property type="match status" value="1"/>
</dbReference>
<sequence>MPLLRGLLVSALGVALLPAAQENFDLSPGELAKQFAEPVESSKPRTYWYWADGKVTNAGITRDLEAMKRAGVGEAYIGFIGGQTGNTGGGGVTAMTEAWWDLLEHAIREGGRLGVDIGLFNGLGWSQSGGPWVTQDKTMRHLVNTEIRVQGPALFDATIAAPAGALPGQDVATIAFPAPASDAARITPANATISGGAETAKMFDGNKATSAEYPVVNSQHVITIETAQPFTARSLVLVPSRLLVSKGELQVSQDGVNFTKVSDYEIERRYATAYHGPEVLAPMSISFPAVTARHFRLTLDNEGAFSEIELSGAARIEQYSEKHFGKTYQGPKNPPDYYDWPVQAEPEDPALCIPSAGVTDISASRNGDRITWQVPAGEWIIQRIAMAPTGSTNTPAPAGGGGLEIDKLNREVLVQHFDGYVGEVLRRMPAAERTALKHVVIDSYEVGSQTWTDGMEEAFEARYGYDPLPFLPTLGGRMVGSAAQSDRFLWDLRRLIADRVATEYIGGMRELANQHGLKLWSQNYGHGGFFGEFLSYGGHGDEISGEFWEQDPAGQVETRCASSAAHIYGKKEVFAEAWTGGPNFKSTPWSLKQMGDWAFCEGVNHIVFHVNLAQPDERRPGISAWFGTEFNRNNTWFDKSASWTKYLQRCHTMLKQGNYVADVAYYIGEDVPKFTFERKPALPAGYSFDYINSEVILNRLTVSNGRFVLPDGMSYRLLVLPEADRMRPEVLARLRDLVAQGGAIYGAPPIGSPSLQNYPACDPQVISMADDLWQGLDGTTVKSRTHGTGRVFRGDGLDVVLGELGSAPDLKDDAGLTGNDLLFIHRRTPDAEIYFLSNQTESPINLRPSFRVEGKAPELWDAVTGTRKPLDTYHVDGGRTVLPLALDAQGSVFVVFRGATASDRIVKLEKDGETVMDLTATSAPAVTQPSTFTTSLWVRPAVTTTIPAESKNGFQELYTQRADIIFPAQAQATYGDGHAGSGFAVGTNGFVAYEHGAQYFAPLLVYPASISAWTHFALVYDQAQTRLYMNGTLVRTGLKSDHVVHSGNPNTTYNGKFSGFRQVSRALTQAEIQELMQVSGPVGSPGNMPAFRLELTRGSNGGHGHLSWQSGSYTLTAADGSTRSIEVTPSLAALPVSGAWSLRLPSNSGVPSPVTLNALASLTEHANPNVRYFSGTAVYSKALEVPEDMLAADRRLFLDLGHVGSLARVILNGKDLGTLWSYPYRLDISKAANAGTNQLQVWVTNAWHNRLVGQQRSPSSFTGSEVLWSSSMPGYAANEPLIDSGLIGPVQLLPAIVGGDVPSAPETASAKIGIFTGGDPGEGLDLGGTIVHAINLAGAGTGGTSPDLAVAGVVFKDDYNSVNLIPGVTVGYQAIDNWEVRATYPNATQNDQNLAEIMWDVAHGAGIADQHPSVVFTGLKPGGRYALQVLASDSDSHPNRATTYHLYSGTSHEGVLQDSVTDLNLTALQGGTVRHGPIVNGVIVTLTGAADKSGNLYFCSPDGVVPGGTGTFDANGIVQALVLKEVGSPTPFQSWMETNHPALAGGDRSPDADPDGDGRTNLEEFALGGDPADAAKPGWVRGLVQDASPPAGNEFTLVFAALRGAQFSNATAQVDGVSYEVQGFHDLTTPDVPVSHLGTRDLAPPSWFWPDLSGTPWEYHTFKLEGSEGTPDRGFMRVIVEEVN</sequence>
<dbReference type="GO" id="GO:0016787">
    <property type="term" value="F:hydrolase activity"/>
    <property type="evidence" value="ECO:0007669"/>
    <property type="project" value="UniProtKB-KW"/>
</dbReference>
<dbReference type="Pfam" id="PF17132">
    <property type="entry name" value="Glyco_hydro_106"/>
    <property type="match status" value="1"/>
</dbReference>
<dbReference type="Proteomes" id="UP001207930">
    <property type="component" value="Unassembled WGS sequence"/>
</dbReference>
<dbReference type="Pfam" id="PF13385">
    <property type="entry name" value="Laminin_G_3"/>
    <property type="match status" value="1"/>
</dbReference>
<protein>
    <submittedName>
        <fullName evidence="5">Glycosyl hydrolase</fullName>
    </submittedName>
</protein>
<organism evidence="5 6">
    <name type="scientific">Luteolibacter flavescens</name>
    <dbReference type="NCBI Taxonomy" id="1859460"/>
    <lineage>
        <taxon>Bacteria</taxon>
        <taxon>Pseudomonadati</taxon>
        <taxon>Verrucomicrobiota</taxon>
        <taxon>Verrucomicrobiia</taxon>
        <taxon>Verrucomicrobiales</taxon>
        <taxon>Verrucomicrobiaceae</taxon>
        <taxon>Luteolibacter</taxon>
    </lineage>
</organism>
<feature type="domain" description="F5/8 type C" evidence="4">
    <location>
        <begin position="169"/>
        <end position="321"/>
    </location>
</feature>
<dbReference type="Gene3D" id="2.60.120.260">
    <property type="entry name" value="Galactose-binding domain-like"/>
    <property type="match status" value="2"/>
</dbReference>
<dbReference type="SUPFAM" id="SSF49899">
    <property type="entry name" value="Concanavalin A-like lectins/glucanases"/>
    <property type="match status" value="1"/>
</dbReference>
<dbReference type="EMBL" id="JAPDDS010000001">
    <property type="protein sequence ID" value="MCW1883147.1"/>
    <property type="molecule type" value="Genomic_DNA"/>
</dbReference>
<feature type="compositionally biased region" description="Basic and acidic residues" evidence="3">
    <location>
        <begin position="1548"/>
        <end position="1559"/>
    </location>
</feature>
<dbReference type="Gene3D" id="2.60.120.200">
    <property type="match status" value="1"/>
</dbReference>
<evidence type="ECO:0000256" key="2">
    <source>
        <dbReference type="ARBA" id="ARBA00022801"/>
    </source>
</evidence>
<dbReference type="InterPro" id="IPR000421">
    <property type="entry name" value="FA58C"/>
</dbReference>
<gene>
    <name evidence="5" type="ORF">OKA04_00300</name>
</gene>
<dbReference type="NCBIfam" id="NF045579">
    <property type="entry name" value="rhamnoside_JR"/>
    <property type="match status" value="1"/>
</dbReference>
<proteinExistence type="predicted"/>
<keyword evidence="6" id="KW-1185">Reference proteome</keyword>
<reference evidence="5 6" key="1">
    <citation type="submission" date="2022-10" db="EMBL/GenBank/DDBJ databases">
        <title>Luteolibacter flavescens strain MCCC 1K03193, whole genome shotgun sequencing project.</title>
        <authorList>
            <person name="Zhao G."/>
            <person name="Shen L."/>
        </authorList>
    </citation>
    <scope>NUCLEOTIDE SEQUENCE [LARGE SCALE GENOMIC DNA]</scope>
    <source>
        <strain evidence="5 6">MCCC 1K03193</strain>
    </source>
</reference>
<evidence type="ECO:0000313" key="5">
    <source>
        <dbReference type="EMBL" id="MCW1883147.1"/>
    </source>
</evidence>
<dbReference type="Pfam" id="PF22666">
    <property type="entry name" value="Glyco_hydro_2_N2"/>
    <property type="match status" value="1"/>
</dbReference>
<dbReference type="PROSITE" id="PS50022">
    <property type="entry name" value="FA58C_3"/>
    <property type="match status" value="1"/>
</dbReference>
<evidence type="ECO:0000259" key="4">
    <source>
        <dbReference type="PROSITE" id="PS50022"/>
    </source>
</evidence>
<feature type="region of interest" description="Disordered" evidence="3">
    <location>
        <begin position="1538"/>
        <end position="1559"/>
    </location>
</feature>
<dbReference type="InterPro" id="IPR013320">
    <property type="entry name" value="ConA-like_dom_sf"/>
</dbReference>
<dbReference type="RefSeq" id="WP_264499110.1">
    <property type="nucleotide sequence ID" value="NZ_JAPDDS010000001.1"/>
</dbReference>
<dbReference type="InterPro" id="IPR054593">
    <property type="entry name" value="Beta-mannosidase-like_N2"/>
</dbReference>
<dbReference type="PANTHER" id="PTHR43817">
    <property type="entry name" value="GLYCOSYL HYDROLASE"/>
    <property type="match status" value="1"/>
</dbReference>
<comment type="caution">
    <text evidence="5">The sequence shown here is derived from an EMBL/GenBank/DDBJ whole genome shotgun (WGS) entry which is preliminary data.</text>
</comment>
<dbReference type="PANTHER" id="PTHR43817:SF1">
    <property type="entry name" value="HYDROLASE, FAMILY 43, PUTATIVE (AFU_ORTHOLOGUE AFUA_3G01660)-RELATED"/>
    <property type="match status" value="1"/>
</dbReference>
<keyword evidence="2 5" id="KW-0378">Hydrolase</keyword>
<dbReference type="SUPFAM" id="SSF49785">
    <property type="entry name" value="Galactose-binding domain-like"/>
    <property type="match status" value="2"/>
</dbReference>
<name>A0ABT3FI60_9BACT</name>
<evidence type="ECO:0000256" key="1">
    <source>
        <dbReference type="ARBA" id="ARBA00022729"/>
    </source>
</evidence>
<evidence type="ECO:0000313" key="6">
    <source>
        <dbReference type="Proteomes" id="UP001207930"/>
    </source>
</evidence>
<keyword evidence="1" id="KW-0732">Signal</keyword>
<dbReference type="InterPro" id="IPR008979">
    <property type="entry name" value="Galactose-bd-like_sf"/>
</dbReference>
<accession>A0ABT3FI60</accession>
<evidence type="ECO:0000256" key="3">
    <source>
        <dbReference type="SAM" id="MobiDB-lite"/>
    </source>
</evidence>